<evidence type="ECO:0000313" key="4">
    <source>
        <dbReference type="EMBL" id="SMG16950.1"/>
    </source>
</evidence>
<sequence length="112" mass="12980">MKFYHNPRCGKSREALKLLKEKGVEPEIVQYIKQVPTHAELEDVLQKLGMKAEDLLRKNEKVFKELYKGKNLSDSEWIEAMIAEPKLIERPILVKEDKAVVGRPPEKVLDLL</sequence>
<dbReference type="CDD" id="cd03034">
    <property type="entry name" value="ArsC_ArsC"/>
    <property type="match status" value="1"/>
</dbReference>
<evidence type="ECO:0000256" key="1">
    <source>
        <dbReference type="ARBA" id="ARBA00007198"/>
    </source>
</evidence>
<dbReference type="Proteomes" id="UP000193804">
    <property type="component" value="Unassembled WGS sequence"/>
</dbReference>
<dbReference type="PANTHER" id="PTHR30041">
    <property type="entry name" value="ARSENATE REDUCTASE"/>
    <property type="match status" value="1"/>
</dbReference>
<dbReference type="GO" id="GO:0008794">
    <property type="term" value="F:arsenate reductase (glutaredoxin) activity"/>
    <property type="evidence" value="ECO:0007669"/>
    <property type="project" value="InterPro"/>
</dbReference>
<protein>
    <submittedName>
        <fullName evidence="4">Arsenate reductase</fullName>
    </submittedName>
</protein>
<organism evidence="4 5">
    <name type="scientific">Marivirga sericea</name>
    <dbReference type="NCBI Taxonomy" id="1028"/>
    <lineage>
        <taxon>Bacteria</taxon>
        <taxon>Pseudomonadati</taxon>
        <taxon>Bacteroidota</taxon>
        <taxon>Cytophagia</taxon>
        <taxon>Cytophagales</taxon>
        <taxon>Marivirgaceae</taxon>
        <taxon>Marivirga</taxon>
    </lineage>
</organism>
<dbReference type="InterPro" id="IPR006660">
    <property type="entry name" value="Arsenate_reductase-like"/>
</dbReference>
<dbReference type="STRING" id="1028.SAMN05661096_00900"/>
<name>A0A1X7IQ81_9BACT</name>
<dbReference type="Pfam" id="PF03960">
    <property type="entry name" value="ArsC"/>
    <property type="match status" value="1"/>
</dbReference>
<evidence type="ECO:0000313" key="5">
    <source>
        <dbReference type="Proteomes" id="UP000193804"/>
    </source>
</evidence>
<keyword evidence="2" id="KW-0560">Oxidoreductase</keyword>
<dbReference type="InterPro" id="IPR006659">
    <property type="entry name" value="Arsenate_reductase"/>
</dbReference>
<dbReference type="Gene3D" id="3.40.30.10">
    <property type="entry name" value="Glutaredoxin"/>
    <property type="match status" value="1"/>
</dbReference>
<dbReference type="RefSeq" id="WP_085515860.1">
    <property type="nucleotide sequence ID" value="NZ_FXAW01000001.1"/>
</dbReference>
<dbReference type="NCBIfam" id="TIGR00014">
    <property type="entry name" value="arsC"/>
    <property type="match status" value="1"/>
</dbReference>
<keyword evidence="5" id="KW-1185">Reference proteome</keyword>
<evidence type="ECO:0000256" key="2">
    <source>
        <dbReference type="ARBA" id="ARBA00023002"/>
    </source>
</evidence>
<reference evidence="5" key="1">
    <citation type="submission" date="2017-04" db="EMBL/GenBank/DDBJ databases">
        <authorList>
            <person name="Varghese N."/>
            <person name="Submissions S."/>
        </authorList>
    </citation>
    <scope>NUCLEOTIDE SEQUENCE [LARGE SCALE GENOMIC DNA]</scope>
    <source>
        <strain evidence="5">DSM 4125</strain>
    </source>
</reference>
<dbReference type="InterPro" id="IPR036249">
    <property type="entry name" value="Thioredoxin-like_sf"/>
</dbReference>
<dbReference type="EMBL" id="FXAW01000001">
    <property type="protein sequence ID" value="SMG16950.1"/>
    <property type="molecule type" value="Genomic_DNA"/>
</dbReference>
<dbReference type="AlphaFoldDB" id="A0A1X7IQ81"/>
<dbReference type="SUPFAM" id="SSF52833">
    <property type="entry name" value="Thioredoxin-like"/>
    <property type="match status" value="1"/>
</dbReference>
<gene>
    <name evidence="4" type="ORF">SAMN05661096_00900</name>
</gene>
<dbReference type="PANTHER" id="PTHR30041:SF4">
    <property type="entry name" value="ARSENATE REDUCTASE"/>
    <property type="match status" value="1"/>
</dbReference>
<dbReference type="PROSITE" id="PS51353">
    <property type="entry name" value="ARSC"/>
    <property type="match status" value="1"/>
</dbReference>
<dbReference type="OrthoDB" id="9808142at2"/>
<accession>A0A1X7IQ81</accession>
<dbReference type="PROSITE" id="PS51354">
    <property type="entry name" value="GLUTAREDOXIN_2"/>
    <property type="match status" value="1"/>
</dbReference>
<comment type="similarity">
    <text evidence="1 3">Belongs to the ArsC family.</text>
</comment>
<proteinExistence type="inferred from homology"/>
<evidence type="ECO:0000256" key="3">
    <source>
        <dbReference type="PROSITE-ProRule" id="PRU01282"/>
    </source>
</evidence>